<keyword evidence="1" id="KW-0732">Signal</keyword>
<evidence type="ECO:0000313" key="3">
    <source>
        <dbReference type="Proteomes" id="UP001166291"/>
    </source>
</evidence>
<organism evidence="2 3">
    <name type="scientific">Zhongshania aquimaris</name>
    <dbReference type="NCBI Taxonomy" id="2857107"/>
    <lineage>
        <taxon>Bacteria</taxon>
        <taxon>Pseudomonadati</taxon>
        <taxon>Pseudomonadota</taxon>
        <taxon>Gammaproteobacteria</taxon>
        <taxon>Cellvibrionales</taxon>
        <taxon>Spongiibacteraceae</taxon>
        <taxon>Zhongshania</taxon>
    </lineage>
</organism>
<name>A0ABS6VMJ7_9GAMM</name>
<sequence>MKLRNWCWCCFAIAAPTAQALKAGDVVVQGGWFFLSPQESSTPLNTKLAPSLLGSVLGIEQEFSSPGTSLSVNDSSTPALTLSYFLTDHFVIKLEGGVPAEFELSGQGLVRPTGVAGELLSVDLGGVQNNPLATVRQWSPAILAQYCFGDVSARLRPYIGVGVMYTWFDNIELNKSFEQSLKQNFGSVLALATGSGSETFIDSEADSDIAPIFNVGLAMELDDRWSLSASVSYLALETTSNIAITAKDGALLSESRSKLELNPIISSVLLSYRWGDG</sequence>
<dbReference type="EMBL" id="JAHWDQ010000001">
    <property type="protein sequence ID" value="MBW2939519.1"/>
    <property type="molecule type" value="Genomic_DNA"/>
</dbReference>
<gene>
    <name evidence="2" type="ORF">KXJ70_01935</name>
</gene>
<dbReference type="Proteomes" id="UP001166291">
    <property type="component" value="Unassembled WGS sequence"/>
</dbReference>
<protein>
    <recommendedName>
        <fullName evidence="4">OmpW family protein</fullName>
    </recommendedName>
</protein>
<proteinExistence type="predicted"/>
<accession>A0ABS6VMJ7</accession>
<dbReference type="PANTHER" id="PTHR36920">
    <property type="match status" value="1"/>
</dbReference>
<comment type="caution">
    <text evidence="2">The sequence shown here is derived from an EMBL/GenBank/DDBJ whole genome shotgun (WGS) entry which is preliminary data.</text>
</comment>
<dbReference type="InterPro" id="IPR005618">
    <property type="entry name" value="OMPW"/>
</dbReference>
<dbReference type="PANTHER" id="PTHR36920:SF1">
    <property type="entry name" value="OUTER MEMBRANE PROTEIN W"/>
    <property type="match status" value="1"/>
</dbReference>
<evidence type="ECO:0000313" key="2">
    <source>
        <dbReference type="EMBL" id="MBW2939519.1"/>
    </source>
</evidence>
<reference evidence="2" key="1">
    <citation type="submission" date="2021-07" db="EMBL/GenBank/DDBJ databases">
        <title>Zhongshania sp. CAU 1632 isolated from seawater.</title>
        <authorList>
            <person name="Kim W."/>
        </authorList>
    </citation>
    <scope>NUCLEOTIDE SEQUENCE</scope>
    <source>
        <strain evidence="2">CAU 1632</strain>
    </source>
</reference>
<dbReference type="Pfam" id="PF03922">
    <property type="entry name" value="OmpW"/>
    <property type="match status" value="1"/>
</dbReference>
<keyword evidence="3" id="KW-1185">Reference proteome</keyword>
<feature type="signal peptide" evidence="1">
    <location>
        <begin position="1"/>
        <end position="20"/>
    </location>
</feature>
<dbReference type="RefSeq" id="WP_219041771.1">
    <property type="nucleotide sequence ID" value="NZ_JAHWDQ010000001.1"/>
</dbReference>
<evidence type="ECO:0008006" key="4">
    <source>
        <dbReference type="Google" id="ProtNLM"/>
    </source>
</evidence>
<feature type="chain" id="PRO_5047409182" description="OmpW family protein" evidence="1">
    <location>
        <begin position="21"/>
        <end position="277"/>
    </location>
</feature>
<evidence type="ECO:0000256" key="1">
    <source>
        <dbReference type="SAM" id="SignalP"/>
    </source>
</evidence>